<dbReference type="GO" id="GO:0003743">
    <property type="term" value="F:translation initiation factor activity"/>
    <property type="evidence" value="ECO:0007669"/>
    <property type="project" value="UniProtKB-KW"/>
</dbReference>
<gene>
    <name evidence="9" type="ORF">GA_TR5416_c0_g1_i1_g.17349</name>
    <name evidence="10" type="ORF">LC_TR5431_c0_g1_i1_g.19001</name>
    <name evidence="11" type="ORF">LE_TR21648_c0_g1_i1_g.69534</name>
    <name evidence="12" type="ORF">MP_TR19071_c0_g1_i1_g.54539</name>
</gene>
<dbReference type="Pfam" id="PF00271">
    <property type="entry name" value="Helicase_C"/>
    <property type="match status" value="1"/>
</dbReference>
<evidence type="ECO:0000313" key="10">
    <source>
        <dbReference type="EMBL" id="JAU30828.1"/>
    </source>
</evidence>
<keyword evidence="6" id="KW-0694">RNA-binding</keyword>
<dbReference type="GO" id="GO:0003724">
    <property type="term" value="F:RNA helicase activity"/>
    <property type="evidence" value="ECO:0007669"/>
    <property type="project" value="UniProtKB-EC"/>
</dbReference>
<accession>A0A1J3J6S8</accession>
<keyword evidence="12" id="KW-0648">Protein biosynthesis</keyword>
<keyword evidence="12" id="KW-0396">Initiation factor</keyword>
<comment type="catalytic activity">
    <reaction evidence="7">
        <text>ATP + H2O = ADP + phosphate + H(+)</text>
        <dbReference type="Rhea" id="RHEA:13065"/>
        <dbReference type="ChEBI" id="CHEBI:15377"/>
        <dbReference type="ChEBI" id="CHEBI:15378"/>
        <dbReference type="ChEBI" id="CHEBI:30616"/>
        <dbReference type="ChEBI" id="CHEBI:43474"/>
        <dbReference type="ChEBI" id="CHEBI:456216"/>
        <dbReference type="EC" id="3.6.4.13"/>
    </reaction>
</comment>
<evidence type="ECO:0000256" key="4">
    <source>
        <dbReference type="ARBA" id="ARBA00022806"/>
    </source>
</evidence>
<dbReference type="PROSITE" id="PS51194">
    <property type="entry name" value="HELICASE_CTER"/>
    <property type="match status" value="1"/>
</dbReference>
<evidence type="ECO:0000313" key="11">
    <source>
        <dbReference type="EMBL" id="JAU68269.1"/>
    </source>
</evidence>
<evidence type="ECO:0000256" key="2">
    <source>
        <dbReference type="ARBA" id="ARBA00022741"/>
    </source>
</evidence>
<dbReference type="FunFam" id="3.40.50.300:FF:000031">
    <property type="entry name" value="Eukaryotic initiation factor 4A-III"/>
    <property type="match status" value="1"/>
</dbReference>
<reference evidence="12" key="1">
    <citation type="submission" date="2016-07" db="EMBL/GenBank/DDBJ databases">
        <title>De novo transcriptome assembly of four accessions of the metal hyperaccumulator plant Noccaea caerulescens.</title>
        <authorList>
            <person name="Blande D."/>
            <person name="Halimaa P."/>
            <person name="Tervahauta A.I."/>
            <person name="Aarts M.G."/>
            <person name="Karenlampi S.O."/>
        </authorList>
    </citation>
    <scope>NUCLEOTIDE SEQUENCE</scope>
</reference>
<organism evidence="12">
    <name type="scientific">Noccaea caerulescens</name>
    <name type="common">Alpine penny-cress</name>
    <name type="synonym">Thlaspi caerulescens</name>
    <dbReference type="NCBI Taxonomy" id="107243"/>
    <lineage>
        <taxon>Eukaryota</taxon>
        <taxon>Viridiplantae</taxon>
        <taxon>Streptophyta</taxon>
        <taxon>Embryophyta</taxon>
        <taxon>Tracheophyta</taxon>
        <taxon>Spermatophyta</taxon>
        <taxon>Magnoliopsida</taxon>
        <taxon>eudicotyledons</taxon>
        <taxon>Gunneridae</taxon>
        <taxon>Pentapetalae</taxon>
        <taxon>rosids</taxon>
        <taxon>malvids</taxon>
        <taxon>Brassicales</taxon>
        <taxon>Brassicaceae</taxon>
        <taxon>Coluteocarpeae</taxon>
        <taxon>Noccaea</taxon>
    </lineage>
</organism>
<dbReference type="AlphaFoldDB" id="A0A1J3J6S8"/>
<protein>
    <recommendedName>
        <fullName evidence="1">RNA helicase</fullName>
        <ecNumber evidence="1">3.6.4.13</ecNumber>
    </recommendedName>
</protein>
<dbReference type="EMBL" id="GEVL01009072">
    <property type="protein sequence ID" value="JAU68269.1"/>
    <property type="molecule type" value="Transcribed_RNA"/>
</dbReference>
<evidence type="ECO:0000256" key="5">
    <source>
        <dbReference type="ARBA" id="ARBA00022840"/>
    </source>
</evidence>
<dbReference type="EMBL" id="GEVK01022004">
    <property type="protein sequence ID" value="JAU30828.1"/>
    <property type="molecule type" value="Transcribed_RNA"/>
</dbReference>
<dbReference type="SMART" id="SM00490">
    <property type="entry name" value="HELICc"/>
    <property type="match status" value="1"/>
</dbReference>
<evidence type="ECO:0000259" key="8">
    <source>
        <dbReference type="PROSITE" id="PS51194"/>
    </source>
</evidence>
<dbReference type="GO" id="GO:0005524">
    <property type="term" value="F:ATP binding"/>
    <property type="evidence" value="ECO:0007669"/>
    <property type="project" value="UniProtKB-KW"/>
</dbReference>
<evidence type="ECO:0000313" key="9">
    <source>
        <dbReference type="EMBL" id="JAU07909.1"/>
    </source>
</evidence>
<dbReference type="EC" id="3.6.4.13" evidence="1"/>
<sequence>MLGRGFVDEIREIFESLPSDIQVCLFSATMPPEIIEMTDKFMKDPAKILVKNQQLTLDGIKQFYISLQEDSQKFGTLIQLYKNMVISQCMVFTNRKERVKELADKLAENKFVVSCISGDMEMSERVNVMKEFRSGSSRILISTDLLGRGIDIQQVNLIINYDLPTDTAKYIHRIGRSGRFGRKGVAINFVTPGDAQFLANLRQYYNTQIEELPLDISKIME</sequence>
<dbReference type="EMBL" id="GEVM01018274">
    <property type="protein sequence ID" value="JAU87664.1"/>
    <property type="molecule type" value="Transcribed_RNA"/>
</dbReference>
<proteinExistence type="predicted"/>
<keyword evidence="4" id="KW-0347">Helicase</keyword>
<dbReference type="EMBL" id="GEVI01024411">
    <property type="protein sequence ID" value="JAU07909.1"/>
    <property type="molecule type" value="Transcribed_RNA"/>
</dbReference>
<evidence type="ECO:0000256" key="7">
    <source>
        <dbReference type="ARBA" id="ARBA00047984"/>
    </source>
</evidence>
<dbReference type="GO" id="GO:0016787">
    <property type="term" value="F:hydrolase activity"/>
    <property type="evidence" value="ECO:0007669"/>
    <property type="project" value="UniProtKB-KW"/>
</dbReference>
<dbReference type="InterPro" id="IPR001650">
    <property type="entry name" value="Helicase_C-like"/>
</dbReference>
<evidence type="ECO:0000256" key="3">
    <source>
        <dbReference type="ARBA" id="ARBA00022801"/>
    </source>
</evidence>
<dbReference type="Gene3D" id="3.40.50.300">
    <property type="entry name" value="P-loop containing nucleotide triphosphate hydrolases"/>
    <property type="match status" value="2"/>
</dbReference>
<evidence type="ECO:0000313" key="12">
    <source>
        <dbReference type="EMBL" id="JAU87664.1"/>
    </source>
</evidence>
<feature type="domain" description="Helicase C-terminal" evidence="8">
    <location>
        <begin position="76"/>
        <end position="220"/>
    </location>
</feature>
<dbReference type="GO" id="GO:0003723">
    <property type="term" value="F:RNA binding"/>
    <property type="evidence" value="ECO:0007669"/>
    <property type="project" value="UniProtKB-KW"/>
</dbReference>
<keyword evidence="2" id="KW-0547">Nucleotide-binding</keyword>
<dbReference type="PANTHER" id="PTHR47958">
    <property type="entry name" value="ATP-DEPENDENT RNA HELICASE DBP3"/>
    <property type="match status" value="1"/>
</dbReference>
<name>A0A1J3J6S8_NOCCA</name>
<dbReference type="InterPro" id="IPR027417">
    <property type="entry name" value="P-loop_NTPase"/>
</dbReference>
<keyword evidence="3" id="KW-0378">Hydrolase</keyword>
<dbReference type="CDD" id="cd18787">
    <property type="entry name" value="SF2_C_DEAD"/>
    <property type="match status" value="1"/>
</dbReference>
<evidence type="ECO:0000256" key="1">
    <source>
        <dbReference type="ARBA" id="ARBA00012552"/>
    </source>
</evidence>
<keyword evidence="5" id="KW-0067">ATP-binding</keyword>
<dbReference type="SUPFAM" id="SSF52540">
    <property type="entry name" value="P-loop containing nucleoside triphosphate hydrolases"/>
    <property type="match status" value="1"/>
</dbReference>
<evidence type="ECO:0000256" key="6">
    <source>
        <dbReference type="ARBA" id="ARBA00022884"/>
    </source>
</evidence>